<proteinExistence type="predicted"/>
<dbReference type="Proteomes" id="UP000469325">
    <property type="component" value="Unassembled WGS sequence"/>
</dbReference>
<dbReference type="Gene3D" id="1.20.120.680">
    <property type="entry name" value="Formiminotetrahydrofolate cyclodeaminase monomer, up-and-down helical bundle"/>
    <property type="match status" value="1"/>
</dbReference>
<gene>
    <name evidence="3" type="ORF">FYJ68_08495</name>
</gene>
<feature type="domain" description="Cyclodeaminase/cyclohydrolase" evidence="2">
    <location>
        <begin position="5"/>
        <end position="185"/>
    </location>
</feature>
<organism evidence="3 4">
    <name type="scientific">Olsenella porci</name>
    <dbReference type="NCBI Taxonomy" id="2652279"/>
    <lineage>
        <taxon>Bacteria</taxon>
        <taxon>Bacillati</taxon>
        <taxon>Actinomycetota</taxon>
        <taxon>Coriobacteriia</taxon>
        <taxon>Coriobacteriales</taxon>
        <taxon>Atopobiaceae</taxon>
        <taxon>Olsenella</taxon>
    </lineage>
</organism>
<dbReference type="InterPro" id="IPR036178">
    <property type="entry name" value="Formintransfe-cycloase-like_sf"/>
</dbReference>
<dbReference type="AlphaFoldDB" id="A0A6N7XUV4"/>
<keyword evidence="4" id="KW-1185">Reference proteome</keyword>
<dbReference type="InterPro" id="IPR007044">
    <property type="entry name" value="Cyclodeamin/CycHdrlase"/>
</dbReference>
<dbReference type="GO" id="GO:0016787">
    <property type="term" value="F:hydrolase activity"/>
    <property type="evidence" value="ECO:0007669"/>
    <property type="project" value="UniProtKB-KW"/>
</dbReference>
<evidence type="ECO:0000259" key="2">
    <source>
        <dbReference type="Pfam" id="PF04961"/>
    </source>
</evidence>
<feature type="region of interest" description="Disordered" evidence="1">
    <location>
        <begin position="1"/>
        <end position="21"/>
    </location>
</feature>
<reference evidence="3 4" key="1">
    <citation type="submission" date="2019-08" db="EMBL/GenBank/DDBJ databases">
        <title>In-depth cultivation of the pig gut microbiome towards novel bacterial diversity and tailored functional studies.</title>
        <authorList>
            <person name="Wylensek D."/>
            <person name="Hitch T.C.A."/>
            <person name="Clavel T."/>
        </authorList>
    </citation>
    <scope>NUCLEOTIDE SEQUENCE [LARGE SCALE GENOMIC DNA]</scope>
    <source>
        <strain evidence="3 4">CA-Schmier-601-WT-1</strain>
    </source>
</reference>
<name>A0A6N7XUV4_9ACTN</name>
<evidence type="ECO:0000256" key="1">
    <source>
        <dbReference type="SAM" id="MobiDB-lite"/>
    </source>
</evidence>
<protein>
    <submittedName>
        <fullName evidence="3">Cyclodeaminase/cyclohydrolase family protein</fullName>
    </submittedName>
</protein>
<evidence type="ECO:0000313" key="4">
    <source>
        <dbReference type="Proteomes" id="UP000469325"/>
    </source>
</evidence>
<evidence type="ECO:0000313" key="3">
    <source>
        <dbReference type="EMBL" id="MST73141.1"/>
    </source>
</evidence>
<keyword evidence="3" id="KW-0378">Hydrolase</keyword>
<accession>A0A6N7XUV4</accession>
<sequence>MAGRTVAGFSQALGSSAPTPGGGGASAVVAGIGVALGQMVASLTQGKERYADVQGRIGEIAPRLEELRLELLSLADADAEAFAPLARAYRLPRGTEEERRRKAEEMEVALAGACVPPIAIMERTYEAIALVDEVSRIGSTLALSDAGAGAAVLSAALRAASLNVFVNAGSMRDRDRAEELTSRAQSLLDDGCARADEVFRRVEEMVR</sequence>
<comment type="caution">
    <text evidence="3">The sequence shown here is derived from an EMBL/GenBank/DDBJ whole genome shotgun (WGS) entry which is preliminary data.</text>
</comment>
<dbReference type="SUPFAM" id="SSF101262">
    <property type="entry name" value="Methenyltetrahydrofolate cyclohydrolase-like"/>
    <property type="match status" value="1"/>
</dbReference>
<dbReference type="EMBL" id="VUNC01000007">
    <property type="protein sequence ID" value="MST73141.1"/>
    <property type="molecule type" value="Genomic_DNA"/>
</dbReference>
<dbReference type="Pfam" id="PF04961">
    <property type="entry name" value="FTCD_C"/>
    <property type="match status" value="1"/>
</dbReference>